<feature type="signal peptide" evidence="1">
    <location>
        <begin position="1"/>
        <end position="27"/>
    </location>
</feature>
<evidence type="ECO:0000313" key="2">
    <source>
        <dbReference type="EMBL" id="OQV24509.1"/>
    </source>
</evidence>
<keyword evidence="3" id="KW-1185">Reference proteome</keyword>
<dbReference type="EMBL" id="MTYJ01000006">
    <property type="protein sequence ID" value="OQV24509.1"/>
    <property type="molecule type" value="Genomic_DNA"/>
</dbReference>
<keyword evidence="1" id="KW-0732">Signal</keyword>
<evidence type="ECO:0000313" key="3">
    <source>
        <dbReference type="Proteomes" id="UP000192578"/>
    </source>
</evidence>
<reference evidence="3" key="1">
    <citation type="submission" date="2017-01" db="EMBL/GenBank/DDBJ databases">
        <title>Comparative genomics of anhydrobiosis in the tardigrade Hypsibius dujardini.</title>
        <authorList>
            <person name="Yoshida Y."/>
            <person name="Koutsovoulos G."/>
            <person name="Laetsch D."/>
            <person name="Stevens L."/>
            <person name="Kumar S."/>
            <person name="Horikawa D."/>
            <person name="Ishino K."/>
            <person name="Komine S."/>
            <person name="Tomita M."/>
            <person name="Blaxter M."/>
            <person name="Arakawa K."/>
        </authorList>
    </citation>
    <scope>NUCLEOTIDE SEQUENCE [LARGE SCALE GENOMIC DNA]</scope>
    <source>
        <strain evidence="3">Z151</strain>
    </source>
</reference>
<dbReference type="Proteomes" id="UP000192578">
    <property type="component" value="Unassembled WGS sequence"/>
</dbReference>
<dbReference type="AlphaFoldDB" id="A0A1W0XAF0"/>
<evidence type="ECO:0000256" key="1">
    <source>
        <dbReference type="SAM" id="SignalP"/>
    </source>
</evidence>
<gene>
    <name evidence="2" type="ORF">BV898_01571</name>
</gene>
<organism evidence="2 3">
    <name type="scientific">Hypsibius exemplaris</name>
    <name type="common">Freshwater tardigrade</name>
    <dbReference type="NCBI Taxonomy" id="2072580"/>
    <lineage>
        <taxon>Eukaryota</taxon>
        <taxon>Metazoa</taxon>
        <taxon>Ecdysozoa</taxon>
        <taxon>Tardigrada</taxon>
        <taxon>Eutardigrada</taxon>
        <taxon>Parachela</taxon>
        <taxon>Hypsibioidea</taxon>
        <taxon>Hypsibiidae</taxon>
        <taxon>Hypsibius</taxon>
    </lineage>
</organism>
<proteinExistence type="predicted"/>
<accession>A0A1W0XAF0</accession>
<feature type="chain" id="PRO_5012732184" evidence="1">
    <location>
        <begin position="28"/>
        <end position="273"/>
    </location>
</feature>
<protein>
    <submittedName>
        <fullName evidence="2">Uncharacterized protein</fullName>
    </submittedName>
</protein>
<dbReference type="OrthoDB" id="10061732at2759"/>
<name>A0A1W0XAF0_HYPEX</name>
<sequence length="273" mass="30651">MWTMRRNTCNEACCLLVALVVLKSVSGAPTLGARSLSLSSPGYARNQGLVAQLLRRQARHYIEPYWLNPCGDVTASKTDNRGAAVNNKVDTVDASSFKHHYQAIRNYAEALYKQVSALKTKEEGGDPYLHSQDYQFDLTSFPKTPDSYQDRLALTTVESALRETYRLLQLAAVYISSTEMDEANFEGPFIDDLDDIQRGPNGLQVLMCSVRMAMAQTGVNPNYAVEQELKKVDITPIRDSSRRNLRDILRLHGTAKILNYIFETFGHLHQRAG</sequence>
<comment type="caution">
    <text evidence="2">The sequence shown here is derived from an EMBL/GenBank/DDBJ whole genome shotgun (WGS) entry which is preliminary data.</text>
</comment>